<reference evidence="1 2" key="1">
    <citation type="journal article" date="2018" name="Front. Plant Sci.">
        <title>Red Clover (Trifolium pratense) and Zigzag Clover (T. medium) - A Picture of Genomic Similarities and Differences.</title>
        <authorList>
            <person name="Dluhosova J."/>
            <person name="Istvanek J."/>
            <person name="Nedelnik J."/>
            <person name="Repkova J."/>
        </authorList>
    </citation>
    <scope>NUCLEOTIDE SEQUENCE [LARGE SCALE GENOMIC DNA]</scope>
    <source>
        <strain evidence="2">cv. 10/8</strain>
        <tissue evidence="1">Leaf</tissue>
    </source>
</reference>
<accession>A0A392PNW7</accession>
<comment type="caution">
    <text evidence="1">The sequence shown here is derived from an EMBL/GenBank/DDBJ whole genome shotgun (WGS) entry which is preliminary data.</text>
</comment>
<evidence type="ECO:0000313" key="1">
    <source>
        <dbReference type="EMBL" id="MCI13803.1"/>
    </source>
</evidence>
<dbReference type="EMBL" id="LXQA010089663">
    <property type="protein sequence ID" value="MCI13803.1"/>
    <property type="molecule type" value="Genomic_DNA"/>
</dbReference>
<dbReference type="Proteomes" id="UP000265520">
    <property type="component" value="Unassembled WGS sequence"/>
</dbReference>
<name>A0A392PNW7_9FABA</name>
<protein>
    <submittedName>
        <fullName evidence="1">Uncharacterized protein</fullName>
    </submittedName>
</protein>
<sequence length="28" mass="3215">MGRAPDSTFKGWEAFLTAAYLLTYHHTE</sequence>
<evidence type="ECO:0000313" key="2">
    <source>
        <dbReference type="Proteomes" id="UP000265520"/>
    </source>
</evidence>
<keyword evidence="2" id="KW-1185">Reference proteome</keyword>
<feature type="non-terminal residue" evidence="1">
    <location>
        <position position="28"/>
    </location>
</feature>
<organism evidence="1 2">
    <name type="scientific">Trifolium medium</name>
    <dbReference type="NCBI Taxonomy" id="97028"/>
    <lineage>
        <taxon>Eukaryota</taxon>
        <taxon>Viridiplantae</taxon>
        <taxon>Streptophyta</taxon>
        <taxon>Embryophyta</taxon>
        <taxon>Tracheophyta</taxon>
        <taxon>Spermatophyta</taxon>
        <taxon>Magnoliopsida</taxon>
        <taxon>eudicotyledons</taxon>
        <taxon>Gunneridae</taxon>
        <taxon>Pentapetalae</taxon>
        <taxon>rosids</taxon>
        <taxon>fabids</taxon>
        <taxon>Fabales</taxon>
        <taxon>Fabaceae</taxon>
        <taxon>Papilionoideae</taxon>
        <taxon>50 kb inversion clade</taxon>
        <taxon>NPAAA clade</taxon>
        <taxon>Hologalegina</taxon>
        <taxon>IRL clade</taxon>
        <taxon>Trifolieae</taxon>
        <taxon>Trifolium</taxon>
    </lineage>
</organism>
<proteinExistence type="predicted"/>
<dbReference type="AlphaFoldDB" id="A0A392PNW7"/>